<keyword evidence="1" id="KW-0813">Transport</keyword>
<name>A0A3N6MLS5_NATCH</name>
<evidence type="ECO:0000256" key="1">
    <source>
        <dbReference type="ARBA" id="ARBA00022448"/>
    </source>
</evidence>
<dbReference type="InterPro" id="IPR051120">
    <property type="entry name" value="ABC_AA/LPS_Transport"/>
</dbReference>
<dbReference type="Pfam" id="PF00005">
    <property type="entry name" value="ABC_tran"/>
    <property type="match status" value="1"/>
</dbReference>
<dbReference type="PANTHER" id="PTHR45772">
    <property type="entry name" value="CONSERVED COMPONENT OF ABC TRANSPORTER FOR NATURAL AMINO ACIDS-RELATED"/>
    <property type="match status" value="1"/>
</dbReference>
<dbReference type="GO" id="GO:0016887">
    <property type="term" value="F:ATP hydrolysis activity"/>
    <property type="evidence" value="ECO:0007669"/>
    <property type="project" value="InterPro"/>
</dbReference>
<dbReference type="OrthoDB" id="44250at2157"/>
<dbReference type="PANTHER" id="PTHR45772:SF9">
    <property type="entry name" value="CONSERVED COMPONENT OF ABC TRANSPORTER FOR NATURAL AMINO ACIDS"/>
    <property type="match status" value="1"/>
</dbReference>
<organism evidence="5 6">
    <name type="scientific">Natrarchaeobius chitinivorans</name>
    <dbReference type="NCBI Taxonomy" id="1679083"/>
    <lineage>
        <taxon>Archaea</taxon>
        <taxon>Methanobacteriati</taxon>
        <taxon>Methanobacteriota</taxon>
        <taxon>Stenosarchaea group</taxon>
        <taxon>Halobacteria</taxon>
        <taxon>Halobacteriales</taxon>
        <taxon>Natrialbaceae</taxon>
        <taxon>Natrarchaeobius</taxon>
    </lineage>
</organism>
<dbReference type="InterPro" id="IPR003439">
    <property type="entry name" value="ABC_transporter-like_ATP-bd"/>
</dbReference>
<evidence type="ECO:0000259" key="4">
    <source>
        <dbReference type="PROSITE" id="PS50893"/>
    </source>
</evidence>
<dbReference type="Proteomes" id="UP000281431">
    <property type="component" value="Unassembled WGS sequence"/>
</dbReference>
<keyword evidence="6" id="KW-1185">Reference proteome</keyword>
<dbReference type="Gene3D" id="3.40.50.300">
    <property type="entry name" value="P-loop containing nucleotide triphosphate hydrolases"/>
    <property type="match status" value="1"/>
</dbReference>
<sequence length="234" mass="25454">MGILEVEGLKRSFGGVTAVDGLSMSVEEESITGLIGPNGSGKSTTFNLISGTLESDGGTVVFDGEEITDEKPYTIARRGLGRTFQQARVFDEMTVYENLLVVQTDDDKDARANELLGLIEMHDERNSFAQDLSGGQQVLLGIARTLMLDPDLLLLDEPFAGVNPGLVADIRQLLVTLVEEEGKTVLIIDHEMDELSKICDEIVVLVDGKKLLKGDPEAVREDEDVQRSYLGGLQ</sequence>
<dbReference type="GO" id="GO:0005886">
    <property type="term" value="C:plasma membrane"/>
    <property type="evidence" value="ECO:0007669"/>
    <property type="project" value="TreeGrafter"/>
</dbReference>
<keyword evidence="3 5" id="KW-0067">ATP-binding</keyword>
<dbReference type="InterPro" id="IPR027417">
    <property type="entry name" value="P-loop_NTPase"/>
</dbReference>
<keyword evidence="2" id="KW-0547">Nucleotide-binding</keyword>
<dbReference type="InterPro" id="IPR017871">
    <property type="entry name" value="ABC_transporter-like_CS"/>
</dbReference>
<dbReference type="SMART" id="SM00382">
    <property type="entry name" value="AAA"/>
    <property type="match status" value="1"/>
</dbReference>
<accession>A0A3N6MLS5</accession>
<feature type="domain" description="ABC transporter" evidence="4">
    <location>
        <begin position="4"/>
        <end position="232"/>
    </location>
</feature>
<dbReference type="PROSITE" id="PS50893">
    <property type="entry name" value="ABC_TRANSPORTER_2"/>
    <property type="match status" value="1"/>
</dbReference>
<evidence type="ECO:0000256" key="2">
    <source>
        <dbReference type="ARBA" id="ARBA00022741"/>
    </source>
</evidence>
<proteinExistence type="predicted"/>
<reference evidence="5 6" key="1">
    <citation type="submission" date="2018-10" db="EMBL/GenBank/DDBJ databases">
        <title>Natrarchaeobius chitinivorans gen. nov., sp. nov., and Natrarchaeobius haloalkaliphilus sp. nov., alkaliphilic, chitin-utilizing haloarchaea from hypersaline alkaline lakes.</title>
        <authorList>
            <person name="Sorokin D.Y."/>
            <person name="Elcheninov A.G."/>
            <person name="Kostrikina N.A."/>
            <person name="Bale N.J."/>
            <person name="Sinninghe Damste J.S."/>
            <person name="Khijniak T.V."/>
            <person name="Kublanov I.V."/>
            <person name="Toshchakov S.V."/>
        </authorList>
    </citation>
    <scope>NUCLEOTIDE SEQUENCE [LARGE SCALE GENOMIC DNA]</scope>
    <source>
        <strain evidence="5 6">AArcht7</strain>
    </source>
</reference>
<dbReference type="InterPro" id="IPR003593">
    <property type="entry name" value="AAA+_ATPase"/>
</dbReference>
<evidence type="ECO:0000313" key="6">
    <source>
        <dbReference type="Proteomes" id="UP000281431"/>
    </source>
</evidence>
<evidence type="ECO:0000313" key="5">
    <source>
        <dbReference type="EMBL" id="RQH02455.1"/>
    </source>
</evidence>
<dbReference type="GO" id="GO:0005524">
    <property type="term" value="F:ATP binding"/>
    <property type="evidence" value="ECO:0007669"/>
    <property type="project" value="UniProtKB-KW"/>
</dbReference>
<protein>
    <submittedName>
        <fullName evidence="5">ABC transporter ATP-binding protein</fullName>
    </submittedName>
</protein>
<dbReference type="AlphaFoldDB" id="A0A3N6MLS5"/>
<gene>
    <name evidence="5" type="ORF">EA472_03905</name>
</gene>
<evidence type="ECO:0000256" key="3">
    <source>
        <dbReference type="ARBA" id="ARBA00022840"/>
    </source>
</evidence>
<dbReference type="EMBL" id="REFZ01000002">
    <property type="protein sequence ID" value="RQH02455.1"/>
    <property type="molecule type" value="Genomic_DNA"/>
</dbReference>
<dbReference type="PROSITE" id="PS00211">
    <property type="entry name" value="ABC_TRANSPORTER_1"/>
    <property type="match status" value="1"/>
</dbReference>
<dbReference type="SUPFAM" id="SSF52540">
    <property type="entry name" value="P-loop containing nucleoside triphosphate hydrolases"/>
    <property type="match status" value="1"/>
</dbReference>
<comment type="caution">
    <text evidence="5">The sequence shown here is derived from an EMBL/GenBank/DDBJ whole genome shotgun (WGS) entry which is preliminary data.</text>
</comment>